<gene>
    <name evidence="2" type="ORF">AB1Y20_012072</name>
</gene>
<protein>
    <recommendedName>
        <fullName evidence="4">Very-long-chain (3R)-3-hydroxyacyl-CoA dehydratase</fullName>
    </recommendedName>
</protein>
<keyword evidence="1" id="KW-0812">Transmembrane</keyword>
<accession>A0AB34INQ1</accession>
<name>A0AB34INQ1_PRYPA</name>
<evidence type="ECO:0000313" key="2">
    <source>
        <dbReference type="EMBL" id="KAL1503595.1"/>
    </source>
</evidence>
<proteinExistence type="predicted"/>
<keyword evidence="1" id="KW-0472">Membrane</keyword>
<sequence>MSSEGQFEGKGRKLGDAVKYYAIIEICMWIPTTWVLCYRFQPAIRFYSTPMGRELVLRGSTILEKYFPSAHASLAKLAGRVYGSPSGRTTAEWLLINKVISPVSFPFKMWLGHMWAERSKRAQLAQGEATPPEPAAK</sequence>
<evidence type="ECO:0000313" key="3">
    <source>
        <dbReference type="Proteomes" id="UP001515480"/>
    </source>
</evidence>
<keyword evidence="1" id="KW-1133">Transmembrane helix</keyword>
<dbReference type="EMBL" id="JBGBPQ010000021">
    <property type="protein sequence ID" value="KAL1503595.1"/>
    <property type="molecule type" value="Genomic_DNA"/>
</dbReference>
<feature type="transmembrane region" description="Helical" evidence="1">
    <location>
        <begin position="20"/>
        <end position="38"/>
    </location>
</feature>
<organism evidence="2 3">
    <name type="scientific">Prymnesium parvum</name>
    <name type="common">Toxic golden alga</name>
    <dbReference type="NCBI Taxonomy" id="97485"/>
    <lineage>
        <taxon>Eukaryota</taxon>
        <taxon>Haptista</taxon>
        <taxon>Haptophyta</taxon>
        <taxon>Prymnesiophyceae</taxon>
        <taxon>Prymnesiales</taxon>
        <taxon>Prymnesiaceae</taxon>
        <taxon>Prymnesium</taxon>
    </lineage>
</organism>
<keyword evidence="3" id="KW-1185">Reference proteome</keyword>
<evidence type="ECO:0000256" key="1">
    <source>
        <dbReference type="SAM" id="Phobius"/>
    </source>
</evidence>
<dbReference type="Proteomes" id="UP001515480">
    <property type="component" value="Unassembled WGS sequence"/>
</dbReference>
<comment type="caution">
    <text evidence="2">The sequence shown here is derived from an EMBL/GenBank/DDBJ whole genome shotgun (WGS) entry which is preliminary data.</text>
</comment>
<evidence type="ECO:0008006" key="4">
    <source>
        <dbReference type="Google" id="ProtNLM"/>
    </source>
</evidence>
<reference evidence="2 3" key="1">
    <citation type="journal article" date="2024" name="Science">
        <title>Giant polyketide synthase enzymes in the biosynthesis of giant marine polyether toxins.</title>
        <authorList>
            <person name="Fallon T.R."/>
            <person name="Shende V.V."/>
            <person name="Wierzbicki I.H."/>
            <person name="Pendleton A.L."/>
            <person name="Watervoot N.F."/>
            <person name="Auber R.P."/>
            <person name="Gonzalez D.J."/>
            <person name="Wisecaver J.H."/>
            <person name="Moore B.S."/>
        </authorList>
    </citation>
    <scope>NUCLEOTIDE SEQUENCE [LARGE SCALE GENOMIC DNA]</scope>
    <source>
        <strain evidence="2 3">12B1</strain>
    </source>
</reference>
<dbReference type="AlphaFoldDB" id="A0AB34INQ1"/>